<reference evidence="1 2" key="1">
    <citation type="submission" date="2013-12" db="EMBL/GenBank/DDBJ databases">
        <title>Comparative genomics of Petrotoga isolates.</title>
        <authorList>
            <person name="Nesbo C.L."/>
            <person name="Charchuk R."/>
            <person name="Chow K."/>
        </authorList>
    </citation>
    <scope>NUCLEOTIDE SEQUENCE [LARGE SCALE GENOMIC DNA]</scope>
    <source>
        <strain evidence="1 2">DSM 13574</strain>
    </source>
</reference>
<name>A0A2K1P4P6_9BACT</name>
<protein>
    <submittedName>
        <fullName evidence="1">Uncharacterized protein</fullName>
    </submittedName>
</protein>
<accession>A0A2K1P4P6</accession>
<proteinExistence type="predicted"/>
<sequence length="33" mass="3958">MSHKNLLPQYSKISEYWGFFNIGSNVRNYFMGK</sequence>
<evidence type="ECO:0000313" key="1">
    <source>
        <dbReference type="EMBL" id="PNR97751.1"/>
    </source>
</evidence>
<gene>
    <name evidence="1" type="ORF">X929_02660</name>
</gene>
<dbReference type="AlphaFoldDB" id="A0A2K1P4P6"/>
<evidence type="ECO:0000313" key="2">
    <source>
        <dbReference type="Proteomes" id="UP000236434"/>
    </source>
</evidence>
<organism evidence="1 2">
    <name type="scientific">Petrotoga olearia DSM 13574</name>
    <dbReference type="NCBI Taxonomy" id="1122955"/>
    <lineage>
        <taxon>Bacteria</taxon>
        <taxon>Thermotogati</taxon>
        <taxon>Thermotogota</taxon>
        <taxon>Thermotogae</taxon>
        <taxon>Petrotogales</taxon>
        <taxon>Petrotogaceae</taxon>
        <taxon>Petrotoga</taxon>
    </lineage>
</organism>
<comment type="caution">
    <text evidence="1">The sequence shown here is derived from an EMBL/GenBank/DDBJ whole genome shotgun (WGS) entry which is preliminary data.</text>
</comment>
<dbReference type="Proteomes" id="UP000236434">
    <property type="component" value="Unassembled WGS sequence"/>
</dbReference>
<dbReference type="EMBL" id="AZRL01000004">
    <property type="protein sequence ID" value="PNR97751.1"/>
    <property type="molecule type" value="Genomic_DNA"/>
</dbReference>